<comment type="similarity">
    <text evidence="1">Belongs to the sulfatase family.</text>
</comment>
<organism evidence="7 8">
    <name type="scientific">Imperialibacter roseus</name>
    <dbReference type="NCBI Taxonomy" id="1324217"/>
    <lineage>
        <taxon>Bacteria</taxon>
        <taxon>Pseudomonadati</taxon>
        <taxon>Bacteroidota</taxon>
        <taxon>Cytophagia</taxon>
        <taxon>Cytophagales</taxon>
        <taxon>Flammeovirgaceae</taxon>
        <taxon>Imperialibacter</taxon>
    </lineage>
</organism>
<dbReference type="PANTHER" id="PTHR42693:SF53">
    <property type="entry name" value="ENDO-4-O-SULFATASE"/>
    <property type="match status" value="1"/>
</dbReference>
<reference evidence="7 8" key="1">
    <citation type="journal article" date="2023" name="Microbiol. Resour. Announc.">
        <title>Complete Genome Sequence of Imperialibacter roseus strain P4T.</title>
        <authorList>
            <person name="Tizabi D.R."/>
            <person name="Bachvaroff T."/>
            <person name="Hill R.T."/>
        </authorList>
    </citation>
    <scope>NUCLEOTIDE SEQUENCE [LARGE SCALE GENOMIC DNA]</scope>
    <source>
        <strain evidence="7 8">P4T</strain>
    </source>
</reference>
<feature type="signal peptide" evidence="5">
    <location>
        <begin position="1"/>
        <end position="18"/>
    </location>
</feature>
<dbReference type="PANTHER" id="PTHR42693">
    <property type="entry name" value="ARYLSULFATASE FAMILY MEMBER"/>
    <property type="match status" value="1"/>
</dbReference>
<dbReference type="RefSeq" id="WP_317491139.1">
    <property type="nucleotide sequence ID" value="NZ_CP136051.1"/>
</dbReference>
<evidence type="ECO:0000256" key="1">
    <source>
        <dbReference type="ARBA" id="ARBA00008779"/>
    </source>
</evidence>
<sequence length="578" mass="64204">MKNLLLLFAAAFSVGALSGCEEPEQKRPNILLVLTDDQGWGDLAFHGNDSIDTPHLDWLAQHATEFTRFYVSPVCAPTRASILTGRYHLATGTSWVTHRMEVMREEEVTIAEVMKAAGYRTGLFGKWHNGKQYPHDPLGQGFQEFFGFKEGHFNNYFDAVLTHNFEEVKTQGYMANVLADKAMEFMASDGPFLCMLTLNTPHGPFQVPDEYFDKYAAMGLSNKDAAVYGMVENIDDIMGRLLDHLNAIQKEEETIVIFMTDNGPNGVRYNGGFKGIKAHVDEGGVRVPFLIRYPRLGWDKGAKIEKMAGHIDILPTLAELTGVVLPDSLNIHGKSLLPMTDSAPGRPDRKFYTHQVIREMDTIPSAVRTDQYLLTMKPNETALYDLLADPYQKQNIIDSLPELAANMQADYRNWFSEVTKKGTTPEPIQVGHSGVPEVELPAPDVFAKEAVEFKGGMGWANDWFTGVNNESKAIWDLLAVDTATYAVYVEMACETAAPFNVRISLGSEVVQKEVSASLSAPQLESPDREDRGEVYERKWPLVFAGNLKVSPGSGELSVSVNGFSGSSLEIKSIRLRML</sequence>
<keyword evidence="2" id="KW-0479">Metal-binding</keyword>
<feature type="domain" description="Sulfatase N-terminal" evidence="6">
    <location>
        <begin position="28"/>
        <end position="323"/>
    </location>
</feature>
<keyword evidence="3" id="KW-0378">Hydrolase</keyword>
<evidence type="ECO:0000256" key="3">
    <source>
        <dbReference type="ARBA" id="ARBA00022801"/>
    </source>
</evidence>
<dbReference type="PROSITE" id="PS51257">
    <property type="entry name" value="PROKAR_LIPOPROTEIN"/>
    <property type="match status" value="1"/>
</dbReference>
<feature type="chain" id="PRO_5045859664" evidence="5">
    <location>
        <begin position="19"/>
        <end position="578"/>
    </location>
</feature>
<evidence type="ECO:0000313" key="7">
    <source>
        <dbReference type="EMBL" id="WOK08501.1"/>
    </source>
</evidence>
<evidence type="ECO:0000259" key="6">
    <source>
        <dbReference type="Pfam" id="PF00884"/>
    </source>
</evidence>
<dbReference type="Proteomes" id="UP001302349">
    <property type="component" value="Chromosome"/>
</dbReference>
<dbReference type="Gene3D" id="3.40.720.10">
    <property type="entry name" value="Alkaline Phosphatase, subunit A"/>
    <property type="match status" value="1"/>
</dbReference>
<dbReference type="InterPro" id="IPR050738">
    <property type="entry name" value="Sulfatase"/>
</dbReference>
<keyword evidence="5" id="KW-0732">Signal</keyword>
<dbReference type="CDD" id="cd16146">
    <property type="entry name" value="ARS_like"/>
    <property type="match status" value="1"/>
</dbReference>
<evidence type="ECO:0000256" key="2">
    <source>
        <dbReference type="ARBA" id="ARBA00022723"/>
    </source>
</evidence>
<dbReference type="Pfam" id="PF00884">
    <property type="entry name" value="Sulfatase"/>
    <property type="match status" value="1"/>
</dbReference>
<dbReference type="PROSITE" id="PS00523">
    <property type="entry name" value="SULFATASE_1"/>
    <property type="match status" value="1"/>
</dbReference>
<proteinExistence type="inferred from homology"/>
<protein>
    <submittedName>
        <fullName evidence="7">Arylsulfatase</fullName>
    </submittedName>
</protein>
<dbReference type="Gene3D" id="3.30.1120.10">
    <property type="match status" value="1"/>
</dbReference>
<dbReference type="InterPro" id="IPR017850">
    <property type="entry name" value="Alkaline_phosphatase_core_sf"/>
</dbReference>
<keyword evidence="8" id="KW-1185">Reference proteome</keyword>
<dbReference type="InterPro" id="IPR024607">
    <property type="entry name" value="Sulfatase_CS"/>
</dbReference>
<keyword evidence="4" id="KW-0106">Calcium</keyword>
<dbReference type="SUPFAM" id="SSF53649">
    <property type="entry name" value="Alkaline phosphatase-like"/>
    <property type="match status" value="1"/>
</dbReference>
<evidence type="ECO:0000256" key="4">
    <source>
        <dbReference type="ARBA" id="ARBA00022837"/>
    </source>
</evidence>
<dbReference type="EMBL" id="CP136051">
    <property type="protein sequence ID" value="WOK08501.1"/>
    <property type="molecule type" value="Genomic_DNA"/>
</dbReference>
<gene>
    <name evidence="7" type="ORF">RT717_07615</name>
</gene>
<dbReference type="InterPro" id="IPR000917">
    <property type="entry name" value="Sulfatase_N"/>
</dbReference>
<evidence type="ECO:0000313" key="8">
    <source>
        <dbReference type="Proteomes" id="UP001302349"/>
    </source>
</evidence>
<name>A0ABZ0IV67_9BACT</name>
<evidence type="ECO:0000256" key="5">
    <source>
        <dbReference type="SAM" id="SignalP"/>
    </source>
</evidence>
<accession>A0ABZ0IV67</accession>